<name>A0A975F046_9SPIR</name>
<dbReference type="EMBL" id="CP054257">
    <property type="protein sequence ID" value="QTQ11987.1"/>
    <property type="molecule type" value="Genomic_DNA"/>
</dbReference>
<dbReference type="Proteomes" id="UP000671995">
    <property type="component" value="Chromosome"/>
</dbReference>
<dbReference type="AlphaFoldDB" id="A0A975F046"/>
<reference evidence="2" key="1">
    <citation type="submission" date="2020-05" db="EMBL/GenBank/DDBJ databases">
        <authorList>
            <person name="Zeng H."/>
            <person name="Chan Y.K."/>
            <person name="Watt R.M."/>
        </authorList>
    </citation>
    <scope>NUCLEOTIDE SEQUENCE</scope>
    <source>
        <strain evidence="2">ATCC 700773</strain>
    </source>
</reference>
<sequence>MKKNIFLFSIFFVVFFLCSFAYAVTETSSIADGPTADSIQDDRNDFDSAFDDLDSVFEDANDVSGAVVSEKDNMKTGVNQFALPLNFSGYMKAEIGLGYVNENKENDMQAGVDFLNDLSFSVRPDNTLFLKATLRTKFPDEKEPSQWNFSLYEMYFDYVLLNNIYVTAGKKTTVWGAVRLFNNRDDYEDDEDALFTNILADSRDGASAQIRVPVGNWMLNGFALYKGASDDASYKSMSLAASLEMVFGYTSFTLFARKFPAQNSPIVISGKDEYKDSLTGAEIKRTILGFDIYAQQIAFLGDYPLLKDLSKNVFSGRQIRSSDLSGFSKTVFTGGIYRFWDTAGPALGFNIEFQDVYLPEKHAHTGKLAYRGGISRLGKSKNITFGLSGKHVFQRTQGELEPGIAISGIFPHAVWKNGVKIEYGGEYDDPLKFTVGTSILLQLHY</sequence>
<evidence type="ECO:0000256" key="1">
    <source>
        <dbReference type="SAM" id="SignalP"/>
    </source>
</evidence>
<gene>
    <name evidence="2" type="ORF">HRI96_07150</name>
</gene>
<feature type="chain" id="PRO_5037470589" evidence="1">
    <location>
        <begin position="24"/>
        <end position="445"/>
    </location>
</feature>
<accession>A0A975F046</accession>
<keyword evidence="1" id="KW-0732">Signal</keyword>
<evidence type="ECO:0000313" key="3">
    <source>
        <dbReference type="Proteomes" id="UP000671995"/>
    </source>
</evidence>
<feature type="signal peptide" evidence="1">
    <location>
        <begin position="1"/>
        <end position="23"/>
    </location>
</feature>
<dbReference type="RefSeq" id="WP_210116701.1">
    <property type="nucleotide sequence ID" value="NZ_CP054257.1"/>
</dbReference>
<protein>
    <submittedName>
        <fullName evidence="2">Uncharacterized protein</fullName>
    </submittedName>
</protein>
<evidence type="ECO:0000313" key="2">
    <source>
        <dbReference type="EMBL" id="QTQ11987.1"/>
    </source>
</evidence>
<proteinExistence type="predicted"/>
<reference evidence="2" key="2">
    <citation type="journal article" date="2021" name="Microbiol. Resour. Announc.">
        <title>Complete Genome Sequences of Three Human Oral Treponema parvum Isolates.</title>
        <authorList>
            <person name="Zeng H."/>
            <person name="Watt R.M."/>
        </authorList>
    </citation>
    <scope>NUCLEOTIDE SEQUENCE</scope>
    <source>
        <strain evidence="2">ATCC 700773</strain>
    </source>
</reference>
<organism evidence="2 3">
    <name type="scientific">Treponema parvum</name>
    <dbReference type="NCBI Taxonomy" id="138851"/>
    <lineage>
        <taxon>Bacteria</taxon>
        <taxon>Pseudomonadati</taxon>
        <taxon>Spirochaetota</taxon>
        <taxon>Spirochaetia</taxon>
        <taxon>Spirochaetales</taxon>
        <taxon>Treponemataceae</taxon>
        <taxon>Treponema</taxon>
    </lineage>
</organism>